<dbReference type="HOGENOM" id="CLU_2758079_0_0_1"/>
<organism evidence="1 2">
    <name type="scientific">Heterobasidion irregulare (strain TC 32-1)</name>
    <dbReference type="NCBI Taxonomy" id="747525"/>
    <lineage>
        <taxon>Eukaryota</taxon>
        <taxon>Fungi</taxon>
        <taxon>Dikarya</taxon>
        <taxon>Basidiomycota</taxon>
        <taxon>Agaricomycotina</taxon>
        <taxon>Agaricomycetes</taxon>
        <taxon>Russulales</taxon>
        <taxon>Bondarzewiaceae</taxon>
        <taxon>Heterobasidion</taxon>
        <taxon>Heterobasidion annosum species complex</taxon>
    </lineage>
</organism>
<reference evidence="1 2" key="1">
    <citation type="journal article" date="2012" name="New Phytol.">
        <title>Insight into trade-off between wood decay and parasitism from the genome of a fungal forest pathogen.</title>
        <authorList>
            <person name="Olson A."/>
            <person name="Aerts A."/>
            <person name="Asiegbu F."/>
            <person name="Belbahri L."/>
            <person name="Bouzid O."/>
            <person name="Broberg A."/>
            <person name="Canback B."/>
            <person name="Coutinho P.M."/>
            <person name="Cullen D."/>
            <person name="Dalman K."/>
            <person name="Deflorio G."/>
            <person name="van Diepen L.T."/>
            <person name="Dunand C."/>
            <person name="Duplessis S."/>
            <person name="Durling M."/>
            <person name="Gonthier P."/>
            <person name="Grimwood J."/>
            <person name="Fossdal C.G."/>
            <person name="Hansson D."/>
            <person name="Henrissat B."/>
            <person name="Hietala A."/>
            <person name="Himmelstrand K."/>
            <person name="Hoffmeister D."/>
            <person name="Hogberg N."/>
            <person name="James T.Y."/>
            <person name="Karlsson M."/>
            <person name="Kohler A."/>
            <person name="Kues U."/>
            <person name="Lee Y.H."/>
            <person name="Lin Y.C."/>
            <person name="Lind M."/>
            <person name="Lindquist E."/>
            <person name="Lombard V."/>
            <person name="Lucas S."/>
            <person name="Lunden K."/>
            <person name="Morin E."/>
            <person name="Murat C."/>
            <person name="Park J."/>
            <person name="Raffaello T."/>
            <person name="Rouze P."/>
            <person name="Salamov A."/>
            <person name="Schmutz J."/>
            <person name="Solheim H."/>
            <person name="Stahlberg J."/>
            <person name="Velez H."/>
            <person name="de Vries R.P."/>
            <person name="Wiebenga A."/>
            <person name="Woodward S."/>
            <person name="Yakovlev I."/>
            <person name="Garbelotto M."/>
            <person name="Martin F."/>
            <person name="Grigoriev I.V."/>
            <person name="Stenlid J."/>
        </authorList>
    </citation>
    <scope>NUCLEOTIDE SEQUENCE [LARGE SCALE GENOMIC DNA]</scope>
    <source>
        <strain evidence="1 2">TC 32-1</strain>
    </source>
</reference>
<dbReference type="AlphaFoldDB" id="W4KFT6"/>
<dbReference type="EMBL" id="KI925456">
    <property type="protein sequence ID" value="ETW84712.1"/>
    <property type="molecule type" value="Genomic_DNA"/>
</dbReference>
<dbReference type="KEGG" id="hir:HETIRDRAFT_103231"/>
<protein>
    <submittedName>
        <fullName evidence="1">Uncharacterized protein</fullName>
    </submittedName>
</protein>
<keyword evidence="2" id="KW-1185">Reference proteome</keyword>
<gene>
    <name evidence="1" type="ORF">HETIRDRAFT_103231</name>
</gene>
<dbReference type="InParanoid" id="W4KFT6"/>
<evidence type="ECO:0000313" key="1">
    <source>
        <dbReference type="EMBL" id="ETW84712.1"/>
    </source>
</evidence>
<sequence>MYTLSFVRGTYHAQTEERLGEILDLPRYLHVELPSSERQHVSIDRCSSRGRYGSIQLMIMTVIEALMIVG</sequence>
<accession>W4KFT6</accession>
<proteinExistence type="predicted"/>
<dbReference type="RefSeq" id="XP_009544349.1">
    <property type="nucleotide sequence ID" value="XM_009546054.1"/>
</dbReference>
<evidence type="ECO:0000313" key="2">
    <source>
        <dbReference type="Proteomes" id="UP000030671"/>
    </source>
</evidence>
<dbReference type="GeneID" id="20665879"/>
<dbReference type="Proteomes" id="UP000030671">
    <property type="component" value="Unassembled WGS sequence"/>
</dbReference>
<name>W4KFT6_HETIT</name>